<dbReference type="InterPro" id="IPR040794">
    <property type="entry name" value="CE2_N"/>
</dbReference>
<proteinExistence type="predicted"/>
<evidence type="ECO:0008006" key="6">
    <source>
        <dbReference type="Google" id="ProtNLM"/>
    </source>
</evidence>
<keyword evidence="1" id="KW-0732">Signal</keyword>
<organism evidence="4 5">
    <name type="scientific">Elsinoe batatas</name>
    <dbReference type="NCBI Taxonomy" id="2601811"/>
    <lineage>
        <taxon>Eukaryota</taxon>
        <taxon>Fungi</taxon>
        <taxon>Dikarya</taxon>
        <taxon>Ascomycota</taxon>
        <taxon>Pezizomycotina</taxon>
        <taxon>Dothideomycetes</taxon>
        <taxon>Dothideomycetidae</taxon>
        <taxon>Myriangiales</taxon>
        <taxon>Elsinoaceae</taxon>
        <taxon>Elsinoe</taxon>
    </lineage>
</organism>
<name>A0A8K0L4R9_9PEZI</name>
<evidence type="ECO:0000313" key="4">
    <source>
        <dbReference type="EMBL" id="KAG8628464.1"/>
    </source>
</evidence>
<dbReference type="Gene3D" id="3.40.50.1110">
    <property type="entry name" value="SGNH hydrolase"/>
    <property type="match status" value="1"/>
</dbReference>
<comment type="caution">
    <text evidence="4">The sequence shown here is derived from an EMBL/GenBank/DDBJ whole genome shotgun (WGS) entry which is preliminary data.</text>
</comment>
<sequence length="355" mass="38161">MLCQSLLASLLFASALAVPVKSDERAQKFRWLGRVNPATRELTWPGTGVQFKFKGTKATIGLTAINGDNSFELLVDNAAPTIIRKVNTTSISTPQLLKGEHTVTLRRRSETALGTVSIGDITADGSTSATTAEKRQIEFIGDSITVGYGLDGVLPCVNDAAVTDNPRTYAALAATSLKADYHVIAWSGKGIVRNYGSGQVDTSPLMPELWTRYGANDATGNYPFPSSWNPSAVVINLGTNDFGYLNVRERLDIPTYTQAFVDFIGKISAKYKKASFFLLSSPMLSDGYPSVEDAQHTTQVNALKDAISRLNGTKAYFVDWPSQGSDVGCDYHPNAATHAAEAPVLARAIKAAVGW</sequence>
<protein>
    <recommendedName>
        <fullName evidence="6">Endoglucanase E</fullName>
    </recommendedName>
</protein>
<dbReference type="PANTHER" id="PTHR37834">
    <property type="entry name" value="GDSL-LIKE LIPASE/ACYLHYDROLASE DOMAIN PROTEIN (AFU_ORTHOLOGUE AFUA_2G00620)"/>
    <property type="match status" value="1"/>
</dbReference>
<dbReference type="Gene3D" id="2.60.120.260">
    <property type="entry name" value="Galactose-binding domain-like"/>
    <property type="match status" value="1"/>
</dbReference>
<feature type="domain" description="Carbohydrate esterase 2 N-terminal" evidence="3">
    <location>
        <begin position="32"/>
        <end position="126"/>
    </location>
</feature>
<feature type="signal peptide" evidence="1">
    <location>
        <begin position="1"/>
        <end position="17"/>
    </location>
</feature>
<dbReference type="PANTHER" id="PTHR37834:SF2">
    <property type="entry name" value="ESTERASE, SGNH HYDROLASE-TYPE"/>
    <property type="match status" value="1"/>
</dbReference>
<dbReference type="GO" id="GO:0052689">
    <property type="term" value="F:carboxylic ester hydrolase activity"/>
    <property type="evidence" value="ECO:0007669"/>
    <property type="project" value="InterPro"/>
</dbReference>
<dbReference type="AlphaFoldDB" id="A0A8K0L4R9"/>
<dbReference type="SUPFAM" id="SSF52266">
    <property type="entry name" value="SGNH hydrolase"/>
    <property type="match status" value="1"/>
</dbReference>
<dbReference type="CDD" id="cd01831">
    <property type="entry name" value="Endoglucanase_E_like"/>
    <property type="match status" value="1"/>
</dbReference>
<gene>
    <name evidence="4" type="ORF">KVT40_004337</name>
</gene>
<evidence type="ECO:0000259" key="2">
    <source>
        <dbReference type="Pfam" id="PF13472"/>
    </source>
</evidence>
<dbReference type="InterPro" id="IPR052762">
    <property type="entry name" value="PCW_deacetylase/CE"/>
</dbReference>
<feature type="domain" description="SGNH hydrolase-type esterase" evidence="2">
    <location>
        <begin position="139"/>
        <end position="340"/>
    </location>
</feature>
<dbReference type="InterPro" id="IPR013830">
    <property type="entry name" value="SGNH_hydro"/>
</dbReference>
<dbReference type="Pfam" id="PF13472">
    <property type="entry name" value="Lipase_GDSL_2"/>
    <property type="match status" value="1"/>
</dbReference>
<dbReference type="OrthoDB" id="426133at2759"/>
<feature type="chain" id="PRO_5035474805" description="Endoglucanase E" evidence="1">
    <location>
        <begin position="18"/>
        <end position="355"/>
    </location>
</feature>
<accession>A0A8K0L4R9</accession>
<keyword evidence="5" id="KW-1185">Reference proteome</keyword>
<evidence type="ECO:0000256" key="1">
    <source>
        <dbReference type="SAM" id="SignalP"/>
    </source>
</evidence>
<evidence type="ECO:0000313" key="5">
    <source>
        <dbReference type="Proteomes" id="UP000809789"/>
    </source>
</evidence>
<evidence type="ECO:0000259" key="3">
    <source>
        <dbReference type="Pfam" id="PF17996"/>
    </source>
</evidence>
<dbReference type="InterPro" id="IPR036514">
    <property type="entry name" value="SGNH_hydro_sf"/>
</dbReference>
<dbReference type="InterPro" id="IPR037461">
    <property type="entry name" value="CtCE2-like_dom"/>
</dbReference>
<dbReference type="Pfam" id="PF17996">
    <property type="entry name" value="CE2_N"/>
    <property type="match status" value="1"/>
</dbReference>
<dbReference type="EMBL" id="JAESVG020000004">
    <property type="protein sequence ID" value="KAG8628464.1"/>
    <property type="molecule type" value="Genomic_DNA"/>
</dbReference>
<reference evidence="4" key="1">
    <citation type="submission" date="2021-07" db="EMBL/GenBank/DDBJ databases">
        <title>Elsinoe batatas strain:CRI-CJ2 Genome sequencing and assembly.</title>
        <authorList>
            <person name="Huang L."/>
        </authorList>
    </citation>
    <scope>NUCLEOTIDE SEQUENCE</scope>
    <source>
        <strain evidence="4">CRI-CJ2</strain>
    </source>
</reference>
<dbReference type="Proteomes" id="UP000809789">
    <property type="component" value="Unassembled WGS sequence"/>
</dbReference>